<comment type="caution">
    <text evidence="1">The sequence shown here is derived from an EMBL/GenBank/DDBJ whole genome shotgun (WGS) entry which is preliminary data.</text>
</comment>
<organism evidence="1 2">
    <name type="scientific">Nocardia higoensis</name>
    <dbReference type="NCBI Taxonomy" id="228599"/>
    <lineage>
        <taxon>Bacteria</taxon>
        <taxon>Bacillati</taxon>
        <taxon>Actinomycetota</taxon>
        <taxon>Actinomycetes</taxon>
        <taxon>Mycobacteriales</taxon>
        <taxon>Nocardiaceae</taxon>
        <taxon>Nocardia</taxon>
    </lineage>
</organism>
<accession>A0ABS0DF03</accession>
<keyword evidence="2" id="KW-1185">Reference proteome</keyword>
<reference evidence="1 2" key="1">
    <citation type="submission" date="2020-10" db="EMBL/GenBank/DDBJ databases">
        <title>Identification of Nocardia species via Next-generation sequencing and recognition of intraspecies genetic diversity.</title>
        <authorList>
            <person name="Li P."/>
            <person name="Li P."/>
            <person name="Lu B."/>
        </authorList>
    </citation>
    <scope>NUCLEOTIDE SEQUENCE [LARGE SCALE GENOMIC DNA]</scope>
    <source>
        <strain evidence="1 2">BJ06-0143</strain>
    </source>
</reference>
<dbReference type="RefSeq" id="WP_195003871.1">
    <property type="nucleotide sequence ID" value="NZ_JADLQN010000004.1"/>
</dbReference>
<evidence type="ECO:0000313" key="2">
    <source>
        <dbReference type="Proteomes" id="UP000707731"/>
    </source>
</evidence>
<dbReference type="EMBL" id="JADLQN010000004">
    <property type="protein sequence ID" value="MBF6357031.1"/>
    <property type="molecule type" value="Genomic_DNA"/>
</dbReference>
<dbReference type="Proteomes" id="UP000707731">
    <property type="component" value="Unassembled WGS sequence"/>
</dbReference>
<name>A0ABS0DF03_9NOCA</name>
<protein>
    <submittedName>
        <fullName evidence="1">Uncharacterized protein</fullName>
    </submittedName>
</protein>
<gene>
    <name evidence="1" type="ORF">IU449_21210</name>
</gene>
<sequence>MVADSPEPMSPSPVGGVIPITHALSIRDRTATDRLRHDNPHWPVRSPADAAKALLLHDECPWHCSTRVAALLVSADGYRYFRDRGLIERDAWIPHSDW</sequence>
<evidence type="ECO:0000313" key="1">
    <source>
        <dbReference type="EMBL" id="MBF6357031.1"/>
    </source>
</evidence>
<proteinExistence type="predicted"/>